<feature type="transmembrane region" description="Helical" evidence="1">
    <location>
        <begin position="311"/>
        <end position="327"/>
    </location>
</feature>
<dbReference type="AlphaFoldDB" id="A0A7K1KR91"/>
<evidence type="ECO:0000256" key="1">
    <source>
        <dbReference type="SAM" id="Phobius"/>
    </source>
</evidence>
<organism evidence="2 3">
    <name type="scientific">Pseudodesulfovibrio alkaliphilus</name>
    <dbReference type="NCBI Taxonomy" id="2661613"/>
    <lineage>
        <taxon>Bacteria</taxon>
        <taxon>Pseudomonadati</taxon>
        <taxon>Thermodesulfobacteriota</taxon>
        <taxon>Desulfovibrionia</taxon>
        <taxon>Desulfovibrionales</taxon>
        <taxon>Desulfovibrionaceae</taxon>
    </lineage>
</organism>
<feature type="transmembrane region" description="Helical" evidence="1">
    <location>
        <begin position="166"/>
        <end position="188"/>
    </location>
</feature>
<sequence>MRKLASKLWVGALLFALFGVFVASKVIFNLNLLGTDTVRPVTIDKVSRLGQYGYGWTQDIYGDLSQGIFSTVRMLENGIEYGHPSSWHGDVQAKGNGLYIHRDGVLFSTPDNTPPIYNGRSYAASFNPYAWLNTDYVSLSLLAIIWLIFFRMPPGTPCHRLARMPLLWLGVLLLDRFATFSTSASFVLEHLPDTNSYLNIPFDSLTGALSSLRTLGYPLLLALIPVSILPEMQLLLYLAAVFVFALGIGSLAGKWTGVFMSLPLVCMIGAYRLDGLIYIAHHATDSMALAAALAALGFLFLAFSAEGKRRGLFVTACCLITLLGYHIRPAYLFLLPLMPFITLGWVFLNNPSASRKDAAKKVLLPVTAGVVLPFVLFCGMRYVVVNHFGLVSFGGHNIVRIAGNFLDRDTAEAMPEDIRPYARAAADNLSNAGALVPPWATAEEVYMHIYQHYSYTVANMGGEMGYCRGGKECNELFNKLARAVLLEHPGMYVRWVWGAFLDSAKQFTLLGRWKFPLITGFFLSLAFLAASAWQARNRISMGKAILSSGFVPALCLIVFSGLSYFLLGLANIILVEPPLPRYLTGVRALILPVYVGVICFIVRAGWHMRHPSAPKRG</sequence>
<feature type="transmembrane region" description="Helical" evidence="1">
    <location>
        <begin position="333"/>
        <end position="350"/>
    </location>
</feature>
<feature type="transmembrane region" description="Helical" evidence="1">
    <location>
        <begin position="586"/>
        <end position="606"/>
    </location>
</feature>
<comment type="caution">
    <text evidence="2">The sequence shown here is derived from an EMBL/GenBank/DDBJ whole genome shotgun (WGS) entry which is preliminary data.</text>
</comment>
<feature type="transmembrane region" description="Helical" evidence="1">
    <location>
        <begin position="286"/>
        <end position="304"/>
    </location>
</feature>
<dbReference type="Proteomes" id="UP000461162">
    <property type="component" value="Unassembled WGS sequence"/>
</dbReference>
<proteinExistence type="predicted"/>
<evidence type="ECO:0000313" key="3">
    <source>
        <dbReference type="Proteomes" id="UP000461162"/>
    </source>
</evidence>
<evidence type="ECO:0008006" key="4">
    <source>
        <dbReference type="Google" id="ProtNLM"/>
    </source>
</evidence>
<accession>A0A7K1KR91</accession>
<keyword evidence="3" id="KW-1185">Reference proteome</keyword>
<feature type="transmembrane region" description="Helical" evidence="1">
    <location>
        <begin position="515"/>
        <end position="533"/>
    </location>
</feature>
<feature type="transmembrane region" description="Helical" evidence="1">
    <location>
        <begin position="545"/>
        <end position="574"/>
    </location>
</feature>
<name>A0A7K1KR91_9BACT</name>
<reference evidence="2 3" key="1">
    <citation type="submission" date="2019-11" db="EMBL/GenBank/DDBJ databases">
        <title>Pseudodesulfovibrio alkaliphilus, sp. nov., an alkaliphilic sulfate-reducing bacteria from mud volcano of Taman peninsula, Russia.</title>
        <authorList>
            <person name="Frolova A."/>
            <person name="Merkel A.Y."/>
            <person name="Slobodkin A.I."/>
        </authorList>
    </citation>
    <scope>NUCLEOTIDE SEQUENCE [LARGE SCALE GENOMIC DNA]</scope>
    <source>
        <strain evidence="2 3">F-1</strain>
    </source>
</reference>
<protein>
    <recommendedName>
        <fullName evidence="4">Glycosyltransferase RgtA/B/C/D-like domain-containing protein</fullName>
    </recommendedName>
</protein>
<feature type="transmembrane region" description="Helical" evidence="1">
    <location>
        <begin position="219"/>
        <end position="246"/>
    </location>
</feature>
<keyword evidence="1" id="KW-0812">Transmembrane</keyword>
<dbReference type="EMBL" id="WODC01000010">
    <property type="protein sequence ID" value="MUM78597.1"/>
    <property type="molecule type" value="Genomic_DNA"/>
</dbReference>
<dbReference type="RefSeq" id="WP_155935444.1">
    <property type="nucleotide sequence ID" value="NZ_WODC01000010.1"/>
</dbReference>
<feature type="transmembrane region" description="Helical" evidence="1">
    <location>
        <begin position="362"/>
        <end position="384"/>
    </location>
</feature>
<feature type="transmembrane region" description="Helical" evidence="1">
    <location>
        <begin position="136"/>
        <end position="154"/>
    </location>
</feature>
<keyword evidence="1" id="KW-0472">Membrane</keyword>
<keyword evidence="1" id="KW-1133">Transmembrane helix</keyword>
<evidence type="ECO:0000313" key="2">
    <source>
        <dbReference type="EMBL" id="MUM78597.1"/>
    </source>
</evidence>
<gene>
    <name evidence="2" type="ORF">GKC30_13235</name>
</gene>